<dbReference type="GO" id="GO:0005886">
    <property type="term" value="C:plasma membrane"/>
    <property type="evidence" value="ECO:0007669"/>
    <property type="project" value="UniProtKB-SubCell"/>
</dbReference>
<dbReference type="PANTHER" id="PTHR30505:SF28">
    <property type="entry name" value="PTS SYSTEM 2-O-ALPHA-MANNOSYL-D-GLYCERATE-SPECIFIC EIIABC COMPONENT"/>
    <property type="match status" value="1"/>
</dbReference>
<evidence type="ECO:0000256" key="6">
    <source>
        <dbReference type="ARBA" id="ARBA00022597"/>
    </source>
</evidence>
<dbReference type="NCBIfam" id="TIGR00829">
    <property type="entry name" value="FRU"/>
    <property type="match status" value="1"/>
</dbReference>
<dbReference type="GO" id="GO:0005737">
    <property type="term" value="C:cytoplasm"/>
    <property type="evidence" value="ECO:0007669"/>
    <property type="project" value="UniProtKB-SubCell"/>
</dbReference>
<dbReference type="NCBIfam" id="TIGR00848">
    <property type="entry name" value="fruA"/>
    <property type="match status" value="1"/>
</dbReference>
<keyword evidence="9 12" id="KW-0812">Transmembrane</keyword>
<evidence type="ECO:0000256" key="9">
    <source>
        <dbReference type="ARBA" id="ARBA00022692"/>
    </source>
</evidence>
<evidence type="ECO:0000259" key="14">
    <source>
        <dbReference type="PROSITE" id="PS51099"/>
    </source>
</evidence>
<evidence type="ECO:0000256" key="12">
    <source>
        <dbReference type="SAM" id="Phobius"/>
    </source>
</evidence>
<dbReference type="InterPro" id="IPR004715">
    <property type="entry name" value="PTS_IIA_fruc"/>
</dbReference>
<evidence type="ECO:0000259" key="13">
    <source>
        <dbReference type="PROSITE" id="PS51094"/>
    </source>
</evidence>
<feature type="transmembrane region" description="Helical" evidence="12">
    <location>
        <begin position="572"/>
        <end position="590"/>
    </location>
</feature>
<dbReference type="SUPFAM" id="SSF55804">
    <property type="entry name" value="Phoshotransferase/anion transport protein"/>
    <property type="match status" value="1"/>
</dbReference>
<name>A0A031WJ56_CLODI</name>
<dbReference type="SUPFAM" id="SSF52794">
    <property type="entry name" value="PTS system IIB component-like"/>
    <property type="match status" value="1"/>
</dbReference>
<dbReference type="AlphaFoldDB" id="A0A031WJ56"/>
<feature type="transmembrane region" description="Helical" evidence="12">
    <location>
        <begin position="312"/>
        <end position="331"/>
    </location>
</feature>
<dbReference type="InterPro" id="IPR006327">
    <property type="entry name" value="PTS_IIC_fruc"/>
</dbReference>
<dbReference type="GO" id="GO:0022877">
    <property type="term" value="F:protein-N(PI)-phosphohistidine-fructose phosphotransferase system transporter activity"/>
    <property type="evidence" value="ECO:0007669"/>
    <property type="project" value="InterPro"/>
</dbReference>
<evidence type="ECO:0000313" key="17">
    <source>
        <dbReference type="EMBL" id="CDS87650.1"/>
    </source>
</evidence>
<dbReference type="PROSITE" id="PS51104">
    <property type="entry name" value="PTS_EIIC_TYPE_2"/>
    <property type="match status" value="1"/>
</dbReference>
<feature type="transmembrane region" description="Helical" evidence="12">
    <location>
        <begin position="512"/>
        <end position="534"/>
    </location>
</feature>
<dbReference type="GO" id="GO:0009401">
    <property type="term" value="P:phosphoenolpyruvate-dependent sugar phosphotransferase system"/>
    <property type="evidence" value="ECO:0007669"/>
    <property type="project" value="UniProtKB-KW"/>
</dbReference>
<evidence type="ECO:0000256" key="7">
    <source>
        <dbReference type="ARBA" id="ARBA00022679"/>
    </source>
</evidence>
<comment type="subcellular location">
    <subcellularLocation>
        <location evidence="1">Cell inner membrane</location>
        <topology evidence="1">Multi-pass membrane protein</topology>
    </subcellularLocation>
    <subcellularLocation>
        <location evidence="2">Cytoplasm</location>
    </subcellularLocation>
</comment>
<evidence type="ECO:0000256" key="4">
    <source>
        <dbReference type="ARBA" id="ARBA00022475"/>
    </source>
</evidence>
<evidence type="ECO:0000313" key="18">
    <source>
        <dbReference type="EMBL" id="CDT13995.1"/>
    </source>
</evidence>
<dbReference type="CDD" id="cd05569">
    <property type="entry name" value="PTS_IIB_fructose"/>
    <property type="match status" value="1"/>
</dbReference>
<feature type="transmembrane region" description="Helical" evidence="12">
    <location>
        <begin position="464"/>
        <end position="487"/>
    </location>
</feature>
<evidence type="ECO:0000256" key="10">
    <source>
        <dbReference type="ARBA" id="ARBA00022989"/>
    </source>
</evidence>
<dbReference type="InterPro" id="IPR013011">
    <property type="entry name" value="PTS_EIIB_2"/>
</dbReference>
<sequence length="639" mass="67742">MKIIDLLDEKSIKLNLNSKTKSEAIEELVDLVANSGNLNDKENYKKAILAREEMSTTGIGEGVAIPHAKNSSVTKACIAAAVSKEGIDYESFDGSLSNLFFMIAAPDGANNTHLEVLSRLSTILMDEDFRNKLINSSSEKEFKEIIDKKEREKFSEEYQDEKVTEKNIIDTKENDANKYPKVLAVTACPTGIAHTFMAAESLNKMAENKGVSIKVETNGSAGVKNKLTKDEIENATCIIVAADKNVEMARFNGKKVIKTKVADGIHKAEELIDKAVNGDAPIYHGGDGSHNESNEESESGFRKVYKHLMNGVSNMLPFVIGGGILIAIAFLLDDYTINPSNFGSNTPIAAFFKGIGDKAFGFMLPVLAGYIAYSISDRPAFVVGFVGGALAGDGGSGFLGALLAGFIAGYLVEGLKKIFSVLPASLEGIKPVLLYPLLGTLLMGIIMTFLVIPPVTAINNAMVGFLNGLGGTSKIFLGLVLGGMMAVDMGGPVNKAAYVFGVASLESGQFEIMAAVMAGGMVPPLAIALATTFFKNRFTKEERDSGKVNYVMGLSFVTEGAIPFAAGDPLHVIPACVGGSAVAGALSMLFNAALRAPHGGVFVIPVVTHPFAYILAIAVGALVGMMLLALLKKPLNQEV</sequence>
<dbReference type="GO" id="GO:0005351">
    <property type="term" value="F:carbohydrate:proton symporter activity"/>
    <property type="evidence" value="ECO:0007669"/>
    <property type="project" value="InterPro"/>
</dbReference>
<feature type="transmembrane region" description="Helical" evidence="12">
    <location>
        <begin position="432"/>
        <end position="452"/>
    </location>
</feature>
<accession>A0A031WJ56</accession>
<evidence type="ECO:0000313" key="16">
    <source>
        <dbReference type="EMBL" id="CDS85734.1"/>
    </source>
</evidence>
<feature type="domain" description="PTS EIIA type-2" evidence="13">
    <location>
        <begin position="5"/>
        <end position="149"/>
    </location>
</feature>
<dbReference type="FunFam" id="3.40.930.10:FF:000009">
    <property type="entry name" value="PTS system, fructose specific IIABC component"/>
    <property type="match status" value="1"/>
</dbReference>
<dbReference type="InterPro" id="IPR013014">
    <property type="entry name" value="PTS_EIIC_2"/>
</dbReference>
<protein>
    <submittedName>
        <fullName evidence="16">PTS system, fructose-specific IIABC component</fullName>
    </submittedName>
    <submittedName>
        <fullName evidence="17">Phosphotransferase system (PTS) fructose-specific enzyme IIABC component</fullName>
        <ecNumber evidence="16 17">2.7.1.69</ecNumber>
    </submittedName>
</protein>
<dbReference type="PROSITE" id="PS00372">
    <property type="entry name" value="PTS_EIIA_TYPE_2_HIS"/>
    <property type="match status" value="1"/>
</dbReference>
<dbReference type="EMBL" id="LK932994">
    <property type="protein sequence ID" value="CDT13995.1"/>
    <property type="molecule type" value="Genomic_DNA"/>
</dbReference>
<keyword evidence="10 12" id="KW-1133">Transmembrane helix</keyword>
<keyword evidence="7 16" id="KW-0808">Transferase</keyword>
<feature type="transmembrane region" description="Helical" evidence="12">
    <location>
        <begin position="351"/>
        <end position="373"/>
    </location>
</feature>
<keyword evidence="4" id="KW-1003">Cell membrane</keyword>
<feature type="transmembrane region" description="Helical" evidence="12">
    <location>
        <begin position="611"/>
        <end position="631"/>
    </location>
</feature>
<dbReference type="EMBL" id="LK932505">
    <property type="protein sequence ID" value="CDS85734.1"/>
    <property type="molecule type" value="Genomic_DNA"/>
</dbReference>
<dbReference type="RefSeq" id="WP_009897443.1">
    <property type="nucleotide sequence ID" value="NZ_BBYB01000197.1"/>
</dbReference>
<keyword evidence="3" id="KW-0813">Transport</keyword>
<dbReference type="PANTHER" id="PTHR30505">
    <property type="entry name" value="FRUCTOSE-LIKE PERMEASE"/>
    <property type="match status" value="1"/>
</dbReference>
<dbReference type="Pfam" id="PF00359">
    <property type="entry name" value="PTS_EIIA_2"/>
    <property type="match status" value="1"/>
</dbReference>
<keyword evidence="6" id="KW-0762">Sugar transport</keyword>
<dbReference type="InterPro" id="IPR003501">
    <property type="entry name" value="PTS_EIIB_2/3"/>
</dbReference>
<evidence type="ECO:0000256" key="11">
    <source>
        <dbReference type="ARBA" id="ARBA00023136"/>
    </source>
</evidence>
<keyword evidence="5" id="KW-0597">Phosphoprotein</keyword>
<dbReference type="CDD" id="cd00211">
    <property type="entry name" value="PTS_IIA_fru"/>
    <property type="match status" value="1"/>
</dbReference>
<evidence type="ECO:0000259" key="15">
    <source>
        <dbReference type="PROSITE" id="PS51104"/>
    </source>
</evidence>
<dbReference type="KEGG" id="pdf:CD630DERM_22690"/>
<dbReference type="EC" id="2.7.1.69" evidence="16 17"/>
<evidence type="ECO:0000256" key="8">
    <source>
        <dbReference type="ARBA" id="ARBA00022683"/>
    </source>
</evidence>
<dbReference type="Gene3D" id="3.40.930.10">
    <property type="entry name" value="Mannitol-specific EII, Chain A"/>
    <property type="match status" value="1"/>
</dbReference>
<dbReference type="InterPro" id="IPR016152">
    <property type="entry name" value="PTrfase/Anion_transptr"/>
</dbReference>
<dbReference type="InterPro" id="IPR003352">
    <property type="entry name" value="PTS_EIIC"/>
</dbReference>
<evidence type="ECO:0000256" key="2">
    <source>
        <dbReference type="ARBA" id="ARBA00004496"/>
    </source>
</evidence>
<evidence type="ECO:0000256" key="3">
    <source>
        <dbReference type="ARBA" id="ARBA00022448"/>
    </source>
</evidence>
<organism evidence="16">
    <name type="scientific">Clostridioides difficile</name>
    <name type="common">Peptoclostridium difficile</name>
    <dbReference type="NCBI Taxonomy" id="1496"/>
    <lineage>
        <taxon>Bacteria</taxon>
        <taxon>Bacillati</taxon>
        <taxon>Bacillota</taxon>
        <taxon>Clostridia</taxon>
        <taxon>Peptostreptococcales</taxon>
        <taxon>Peptostreptococcaceae</taxon>
        <taxon>Clostridioides</taxon>
    </lineage>
</organism>
<feature type="transmembrane region" description="Helical" evidence="12">
    <location>
        <begin position="380"/>
        <end position="412"/>
    </location>
</feature>
<dbReference type="FunFam" id="3.40.50.2300:FF:000014">
    <property type="entry name" value="PTS system fructose-like transporter subunit IIB"/>
    <property type="match status" value="1"/>
</dbReference>
<gene>
    <name evidence="16" type="primary">fruABC</name>
    <name evidence="17" type="synonym">fruA</name>
    <name evidence="18" type="ORF">BN1095_330112</name>
    <name evidence="16" type="ORF">BN1096_520452</name>
    <name evidence="17" type="ORF">BN1097_630162</name>
</gene>
<dbReference type="InterPro" id="IPR036095">
    <property type="entry name" value="PTS_EIIB-like_sf"/>
</dbReference>
<evidence type="ECO:0000256" key="5">
    <source>
        <dbReference type="ARBA" id="ARBA00022553"/>
    </source>
</evidence>
<dbReference type="NCBIfam" id="TIGR01427">
    <property type="entry name" value="PTS_IIC_fructo"/>
    <property type="match status" value="1"/>
</dbReference>
<dbReference type="PROSITE" id="PS51099">
    <property type="entry name" value="PTS_EIIB_TYPE_2"/>
    <property type="match status" value="1"/>
</dbReference>
<dbReference type="Gene3D" id="3.40.50.2300">
    <property type="match status" value="1"/>
</dbReference>
<reference evidence="16" key="1">
    <citation type="submission" date="2014-07" db="EMBL/GenBank/DDBJ databases">
        <authorList>
            <person name="Monot Marc"/>
        </authorList>
    </citation>
    <scope>NUCLEOTIDE SEQUENCE</scope>
    <source>
        <strain evidence="18">7032989</strain>
        <strain evidence="17">7032994</strain>
    </source>
</reference>
<dbReference type="InterPro" id="IPR050864">
    <property type="entry name" value="Bacterial_PTS_Sugar_Transport"/>
</dbReference>
<keyword evidence="8" id="KW-0598">Phosphotransferase system</keyword>
<dbReference type="Pfam" id="PF02378">
    <property type="entry name" value="PTS_EIIC"/>
    <property type="match status" value="1"/>
</dbReference>
<dbReference type="Pfam" id="PF02302">
    <property type="entry name" value="PTS_IIB"/>
    <property type="match status" value="1"/>
</dbReference>
<dbReference type="InterPro" id="IPR003353">
    <property type="entry name" value="PTS_IIB_fruc"/>
</dbReference>
<feature type="domain" description="PTS EIIC type-2" evidence="15">
    <location>
        <begin position="304"/>
        <end position="639"/>
    </location>
</feature>
<keyword evidence="11 12" id="KW-0472">Membrane</keyword>
<dbReference type="GO" id="GO:0090563">
    <property type="term" value="F:protein-phosphocysteine-sugar phosphotransferase activity"/>
    <property type="evidence" value="ECO:0007669"/>
    <property type="project" value="TreeGrafter"/>
</dbReference>
<dbReference type="PROSITE" id="PS51094">
    <property type="entry name" value="PTS_EIIA_TYPE_2"/>
    <property type="match status" value="1"/>
</dbReference>
<evidence type="ECO:0000256" key="1">
    <source>
        <dbReference type="ARBA" id="ARBA00004429"/>
    </source>
</evidence>
<dbReference type="InterPro" id="IPR002178">
    <property type="entry name" value="PTS_EIIA_type-2_dom"/>
</dbReference>
<feature type="domain" description="PTS EIIB type-2" evidence="14">
    <location>
        <begin position="180"/>
        <end position="277"/>
    </location>
</feature>
<dbReference type="EMBL" id="LK932402">
    <property type="protein sequence ID" value="CDS87650.1"/>
    <property type="molecule type" value="Genomic_DNA"/>
</dbReference>
<proteinExistence type="predicted"/>